<comment type="caution">
    <text evidence="1">The sequence shown here is derived from an EMBL/GenBank/DDBJ whole genome shotgun (WGS) entry which is preliminary data.</text>
</comment>
<dbReference type="AlphaFoldDB" id="A0A7W7KF43"/>
<organism evidence="1 2">
    <name type="scientific">Pseudomonas nitroreducens</name>
    <dbReference type="NCBI Taxonomy" id="46680"/>
    <lineage>
        <taxon>Bacteria</taxon>
        <taxon>Pseudomonadati</taxon>
        <taxon>Pseudomonadota</taxon>
        <taxon>Gammaproteobacteria</taxon>
        <taxon>Pseudomonadales</taxon>
        <taxon>Pseudomonadaceae</taxon>
        <taxon>Pseudomonas</taxon>
    </lineage>
</organism>
<dbReference type="EMBL" id="JACHLI010000001">
    <property type="protein sequence ID" value="MBB4861672.1"/>
    <property type="molecule type" value="Genomic_DNA"/>
</dbReference>
<sequence>MSCCPVHGERFRSNKHHTDQLRLELVLKSAKDRGQSSSAIRKIRTCGCPCHSDGGGRIAFE</sequence>
<gene>
    <name evidence="1" type="ORF">HNP46_000483</name>
</gene>
<evidence type="ECO:0000313" key="1">
    <source>
        <dbReference type="EMBL" id="MBB4861672.1"/>
    </source>
</evidence>
<dbReference type="Proteomes" id="UP000566995">
    <property type="component" value="Unassembled WGS sequence"/>
</dbReference>
<evidence type="ECO:0000313" key="2">
    <source>
        <dbReference type="Proteomes" id="UP000566995"/>
    </source>
</evidence>
<proteinExistence type="predicted"/>
<accession>A0A7W7KF43</accession>
<reference evidence="1 2" key="1">
    <citation type="submission" date="2020-08" db="EMBL/GenBank/DDBJ databases">
        <title>Functional genomics of gut bacteria from endangered species of beetles.</title>
        <authorList>
            <person name="Carlos-Shanley C."/>
        </authorList>
    </citation>
    <scope>NUCLEOTIDE SEQUENCE [LARGE SCALE GENOMIC DNA]</scope>
    <source>
        <strain evidence="1 2">S00179</strain>
    </source>
</reference>
<name>A0A7W7KF43_PSENT</name>
<protein>
    <submittedName>
        <fullName evidence="1">Uncharacterized protein</fullName>
    </submittedName>
</protein>